<evidence type="ECO:0000313" key="8">
    <source>
        <dbReference type="EMBL" id="KAJ4959617.1"/>
    </source>
</evidence>
<keyword evidence="3" id="KW-0963">Cytoplasm</keyword>
<keyword evidence="5" id="KW-0539">Nucleus</keyword>
<dbReference type="InterPro" id="IPR044214">
    <property type="entry name" value="EDS1-like"/>
</dbReference>
<keyword evidence="9" id="KW-1185">Reference proteome</keyword>
<feature type="domain" description="EDS1 EP" evidence="7">
    <location>
        <begin position="411"/>
        <end position="613"/>
    </location>
</feature>
<protein>
    <submittedName>
        <fullName evidence="8">Uncharacterized protein</fullName>
    </submittedName>
</protein>
<feature type="domain" description="Fungal lipase-type" evidence="6">
    <location>
        <begin position="91"/>
        <end position="204"/>
    </location>
</feature>
<dbReference type="GO" id="GO:0006952">
    <property type="term" value="P:defense response"/>
    <property type="evidence" value="ECO:0007669"/>
    <property type="project" value="UniProtKB-KW"/>
</dbReference>
<proteinExistence type="predicted"/>
<dbReference type="GO" id="GO:0006629">
    <property type="term" value="P:lipid metabolic process"/>
    <property type="evidence" value="ECO:0007669"/>
    <property type="project" value="InterPro"/>
</dbReference>
<evidence type="ECO:0000256" key="5">
    <source>
        <dbReference type="ARBA" id="ARBA00023242"/>
    </source>
</evidence>
<dbReference type="SUPFAM" id="SSF53474">
    <property type="entry name" value="alpha/beta-Hydrolases"/>
    <property type="match status" value="1"/>
</dbReference>
<sequence>MMERRNLREGLGMETDLIKSACSLAMAANSTPHRSYISDKPASYAIFAFPGSGTLDGWFSSKSFGNTSVDLKLFPSLRSIGNDELAVVNAKFFQQFRDLLKENFQLSDKIRFEHLLKDYQLSEEVSRAVRENRKVIFTGHSSGAPIAIFATILFLQQNRIPAFCVTFGSPLVGNQIFGHALRRENWVDYFVHFVMRYDIIPRVLLSPLSSIKGELQSVLPCFNPSQLESIARSQQASSSFYEVMRNVLSVASHAACSVMGCSNSLMQTVTSLIELSPYRPFGTYVFCTGKGRMFSLKNSDAILQLLFYSLQLNNQEVVTDVAYRNFKDHLEYGIEIPNNLGKEDIVDLEHLQLQLPSNEMGSIETAIKELGLSTRAILCLTAARESEKQKQRNQDRIDGNRKKIEDLLRGLQEYRVRGEIQEVGYYDAFKRQKDSEDFRANVKRLELAGIWDEIIEMLKRYELPDTFERRRDWVELGTRFRRLMEPLDIANYYRHSKDEDTGPYMRPEESRQPRPKRYRYSQIWLENAEGKPAGYFSESCFWAEVEDLRMHTSDQNKVQDPLAAFEKVKDRVLKLEENVLLWVTNGLLRRDVFFEKSTFVKWWETLPLWHQYGSRIAALVKEDGRKLPSVAD</sequence>
<gene>
    <name evidence="8" type="ORF">NE237_019527</name>
</gene>
<name>A0A9Q0H4B1_9MAGN</name>
<keyword evidence="4" id="KW-0611">Plant defense</keyword>
<evidence type="ECO:0000313" key="9">
    <source>
        <dbReference type="Proteomes" id="UP001141806"/>
    </source>
</evidence>
<dbReference type="EMBL" id="JAMYWD010000009">
    <property type="protein sequence ID" value="KAJ4959617.1"/>
    <property type="molecule type" value="Genomic_DNA"/>
</dbReference>
<comment type="caution">
    <text evidence="8">The sequence shown here is derived from an EMBL/GenBank/DDBJ whole genome shotgun (WGS) entry which is preliminary data.</text>
</comment>
<evidence type="ECO:0000259" key="7">
    <source>
        <dbReference type="Pfam" id="PF18117"/>
    </source>
</evidence>
<dbReference type="InterPro" id="IPR041266">
    <property type="entry name" value="EDS1_EP"/>
</dbReference>
<dbReference type="Pfam" id="PF01764">
    <property type="entry name" value="Lipase_3"/>
    <property type="match status" value="1"/>
</dbReference>
<dbReference type="InterPro" id="IPR029058">
    <property type="entry name" value="AB_hydrolase_fold"/>
</dbReference>
<evidence type="ECO:0000256" key="4">
    <source>
        <dbReference type="ARBA" id="ARBA00022821"/>
    </source>
</evidence>
<dbReference type="GO" id="GO:0005634">
    <property type="term" value="C:nucleus"/>
    <property type="evidence" value="ECO:0007669"/>
    <property type="project" value="UniProtKB-SubCell"/>
</dbReference>
<dbReference type="PANTHER" id="PTHR47090">
    <property type="entry name" value="PROTEIN EDS1-RELATED"/>
    <property type="match status" value="1"/>
</dbReference>
<dbReference type="InterPro" id="IPR002921">
    <property type="entry name" value="Fungal_lipase-type"/>
</dbReference>
<comment type="subcellular location">
    <subcellularLocation>
        <location evidence="2">Cytoplasm</location>
    </subcellularLocation>
    <subcellularLocation>
        <location evidence="1">Nucleus</location>
    </subcellularLocation>
</comment>
<dbReference type="Proteomes" id="UP001141806">
    <property type="component" value="Unassembled WGS sequence"/>
</dbReference>
<organism evidence="8 9">
    <name type="scientific">Protea cynaroides</name>
    <dbReference type="NCBI Taxonomy" id="273540"/>
    <lineage>
        <taxon>Eukaryota</taxon>
        <taxon>Viridiplantae</taxon>
        <taxon>Streptophyta</taxon>
        <taxon>Embryophyta</taxon>
        <taxon>Tracheophyta</taxon>
        <taxon>Spermatophyta</taxon>
        <taxon>Magnoliopsida</taxon>
        <taxon>Proteales</taxon>
        <taxon>Proteaceae</taxon>
        <taxon>Protea</taxon>
    </lineage>
</organism>
<dbReference type="OrthoDB" id="426718at2759"/>
<dbReference type="AlphaFoldDB" id="A0A9Q0H4B1"/>
<dbReference type="Pfam" id="PF18117">
    <property type="entry name" value="EDS1_EP"/>
    <property type="match status" value="1"/>
</dbReference>
<evidence type="ECO:0000256" key="3">
    <source>
        <dbReference type="ARBA" id="ARBA00022490"/>
    </source>
</evidence>
<dbReference type="GO" id="GO:0005737">
    <property type="term" value="C:cytoplasm"/>
    <property type="evidence" value="ECO:0007669"/>
    <property type="project" value="UniProtKB-SubCell"/>
</dbReference>
<evidence type="ECO:0000256" key="1">
    <source>
        <dbReference type="ARBA" id="ARBA00004123"/>
    </source>
</evidence>
<accession>A0A9Q0H4B1</accession>
<dbReference type="Gene3D" id="3.40.50.1820">
    <property type="entry name" value="alpha/beta hydrolase"/>
    <property type="match status" value="1"/>
</dbReference>
<evidence type="ECO:0000256" key="2">
    <source>
        <dbReference type="ARBA" id="ARBA00004496"/>
    </source>
</evidence>
<evidence type="ECO:0000259" key="6">
    <source>
        <dbReference type="Pfam" id="PF01764"/>
    </source>
</evidence>
<dbReference type="PANTHER" id="PTHR47090:SF2">
    <property type="entry name" value="PROTEIN EDS1-RELATED"/>
    <property type="match status" value="1"/>
</dbReference>
<reference evidence="8" key="1">
    <citation type="journal article" date="2023" name="Plant J.">
        <title>The genome of the king protea, Protea cynaroides.</title>
        <authorList>
            <person name="Chang J."/>
            <person name="Duong T.A."/>
            <person name="Schoeman C."/>
            <person name="Ma X."/>
            <person name="Roodt D."/>
            <person name="Barker N."/>
            <person name="Li Z."/>
            <person name="Van de Peer Y."/>
            <person name="Mizrachi E."/>
        </authorList>
    </citation>
    <scope>NUCLEOTIDE SEQUENCE</scope>
    <source>
        <tissue evidence="8">Young leaves</tissue>
    </source>
</reference>